<feature type="transmembrane region" description="Helical" evidence="6">
    <location>
        <begin position="495"/>
        <end position="517"/>
    </location>
</feature>
<dbReference type="PANTHER" id="PTHR30250">
    <property type="entry name" value="PST FAMILY PREDICTED COLANIC ACID TRANSPORTER"/>
    <property type="match status" value="1"/>
</dbReference>
<name>A0ABS9H6P8_9BACL</name>
<organism evidence="7 8">
    <name type="scientific">Pseudalkalibacillus berkeleyi</name>
    <dbReference type="NCBI Taxonomy" id="1069813"/>
    <lineage>
        <taxon>Bacteria</taxon>
        <taxon>Bacillati</taxon>
        <taxon>Bacillota</taxon>
        <taxon>Bacilli</taxon>
        <taxon>Bacillales</taxon>
        <taxon>Fictibacillaceae</taxon>
        <taxon>Pseudalkalibacillus</taxon>
    </lineage>
</organism>
<feature type="transmembrane region" description="Helical" evidence="6">
    <location>
        <begin position="300"/>
        <end position="320"/>
    </location>
</feature>
<evidence type="ECO:0000313" key="8">
    <source>
        <dbReference type="Proteomes" id="UP001649381"/>
    </source>
</evidence>
<feature type="transmembrane region" description="Helical" evidence="6">
    <location>
        <begin position="341"/>
        <end position="365"/>
    </location>
</feature>
<keyword evidence="3 6" id="KW-0812">Transmembrane</keyword>
<dbReference type="CDD" id="cd13124">
    <property type="entry name" value="MATE_SpoVB_like"/>
    <property type="match status" value="1"/>
</dbReference>
<feature type="transmembrane region" description="Helical" evidence="6">
    <location>
        <begin position="371"/>
        <end position="393"/>
    </location>
</feature>
<feature type="transmembrane region" description="Helical" evidence="6">
    <location>
        <begin position="176"/>
        <end position="192"/>
    </location>
</feature>
<evidence type="ECO:0000256" key="2">
    <source>
        <dbReference type="ARBA" id="ARBA00022475"/>
    </source>
</evidence>
<protein>
    <submittedName>
        <fullName evidence="7">Polysaccharide biosynthesis protein</fullName>
    </submittedName>
</protein>
<dbReference type="RefSeq" id="WP_236339139.1">
    <property type="nucleotide sequence ID" value="NZ_JAKIJS010000006.1"/>
</dbReference>
<dbReference type="InterPro" id="IPR002797">
    <property type="entry name" value="Polysacc_synth"/>
</dbReference>
<evidence type="ECO:0000313" key="7">
    <source>
        <dbReference type="EMBL" id="MCF6139596.1"/>
    </source>
</evidence>
<feature type="transmembrane region" description="Helical" evidence="6">
    <location>
        <begin position="26"/>
        <end position="47"/>
    </location>
</feature>
<feature type="transmembrane region" description="Helical" evidence="6">
    <location>
        <begin position="243"/>
        <end position="265"/>
    </location>
</feature>
<sequence>MNKVYVFFIDLGGVTMLDQTDVQKTFWRGTLVISGAALIVKVLSAFYRIPFQNIAGDLGLYVYQQVYPFYAIAFALSLYGFPLIISKIISENEGRQARDALTTTFVGLCTFFVIVFLILYHSADHIAKGMNDPMLVGPLRMASFSFLFVPFLSVMRGYYQGEKDMTPTAVSQIAEQMIRVGLILIFTIYLVTNGADRYLVGSGAVFGGLAGSVVAIFILGLFLKKQSKPILGIHFLPIRQSTALIGTILKGGLAICITAVMFALFQLVDALQVVPGLQSSGMDSLDAKVSKGVFDRGQPLLQLGTVLATAMALPLIPFIAKANQSNDRKRVIEFAGQSLKFSFIVGGAAAIGLAVIIEPTNVFLYEDQNGSLALGILGVAILFGSIAITSSAILQGLGKISFPVLFILISLGIKGLLNLWFIPHFGITGAAITTVMSAAFVAICNLMMVQKLTNVFQVHRFSSLKVVFALILMAVSTFLWKESLLLFQSGNERLVAGVIALSSAGIGAAVYLLVLMYQNVWNRDELRMLPKGEYLIKWFYRDRRGENG</sequence>
<dbReference type="PANTHER" id="PTHR30250:SF29">
    <property type="entry name" value="POLYSACCHARIDE BIOSYNTHESIS PROTEIN C-TERMINAL DOMAIN-CONTAINING PROTEIN"/>
    <property type="match status" value="1"/>
</dbReference>
<feature type="transmembrane region" description="Helical" evidence="6">
    <location>
        <begin position="400"/>
        <end position="421"/>
    </location>
</feature>
<proteinExistence type="predicted"/>
<evidence type="ECO:0000256" key="5">
    <source>
        <dbReference type="ARBA" id="ARBA00023136"/>
    </source>
</evidence>
<gene>
    <name evidence="7" type="ORF">L2716_17915</name>
</gene>
<keyword evidence="4 6" id="KW-1133">Transmembrane helix</keyword>
<comment type="caution">
    <text evidence="7">The sequence shown here is derived from an EMBL/GenBank/DDBJ whole genome shotgun (WGS) entry which is preliminary data.</text>
</comment>
<evidence type="ECO:0000256" key="3">
    <source>
        <dbReference type="ARBA" id="ARBA00022692"/>
    </source>
</evidence>
<dbReference type="EMBL" id="JAKIJS010000006">
    <property type="protein sequence ID" value="MCF6139596.1"/>
    <property type="molecule type" value="Genomic_DNA"/>
</dbReference>
<dbReference type="InterPro" id="IPR024923">
    <property type="entry name" value="PG_synth_SpoVB"/>
</dbReference>
<dbReference type="Proteomes" id="UP001649381">
    <property type="component" value="Unassembled WGS sequence"/>
</dbReference>
<comment type="subcellular location">
    <subcellularLocation>
        <location evidence="1">Cell membrane</location>
        <topology evidence="1">Multi-pass membrane protein</topology>
    </subcellularLocation>
</comment>
<keyword evidence="8" id="KW-1185">Reference proteome</keyword>
<feature type="transmembrane region" description="Helical" evidence="6">
    <location>
        <begin position="67"/>
        <end position="89"/>
    </location>
</feature>
<accession>A0ABS9H6P8</accession>
<feature type="transmembrane region" description="Helical" evidence="6">
    <location>
        <begin position="461"/>
        <end position="480"/>
    </location>
</feature>
<feature type="transmembrane region" description="Helical" evidence="6">
    <location>
        <begin position="427"/>
        <end position="449"/>
    </location>
</feature>
<feature type="transmembrane region" description="Helical" evidence="6">
    <location>
        <begin position="101"/>
        <end position="123"/>
    </location>
</feature>
<feature type="transmembrane region" description="Helical" evidence="6">
    <location>
        <begin position="198"/>
        <end position="223"/>
    </location>
</feature>
<evidence type="ECO:0000256" key="6">
    <source>
        <dbReference type="SAM" id="Phobius"/>
    </source>
</evidence>
<keyword evidence="2" id="KW-1003">Cell membrane</keyword>
<keyword evidence="5 6" id="KW-0472">Membrane</keyword>
<dbReference type="InterPro" id="IPR050833">
    <property type="entry name" value="Poly_Biosynth_Transport"/>
</dbReference>
<dbReference type="Pfam" id="PF01943">
    <property type="entry name" value="Polysacc_synt"/>
    <property type="match status" value="1"/>
</dbReference>
<feature type="transmembrane region" description="Helical" evidence="6">
    <location>
        <begin position="135"/>
        <end position="155"/>
    </location>
</feature>
<evidence type="ECO:0000256" key="1">
    <source>
        <dbReference type="ARBA" id="ARBA00004651"/>
    </source>
</evidence>
<dbReference type="PIRSF" id="PIRSF038958">
    <property type="entry name" value="PG_synth_SpoVB"/>
    <property type="match status" value="1"/>
</dbReference>
<evidence type="ECO:0000256" key="4">
    <source>
        <dbReference type="ARBA" id="ARBA00022989"/>
    </source>
</evidence>
<reference evidence="7 8" key="1">
    <citation type="submission" date="2022-01" db="EMBL/GenBank/DDBJ databases">
        <title>Alkalihalobacillus sp. EGI L200015, a novel bacterium isolated from a salt lake sediment.</title>
        <authorList>
            <person name="Gao L."/>
            <person name="Fang B.-Z."/>
            <person name="Li W.-J."/>
        </authorList>
    </citation>
    <scope>NUCLEOTIDE SEQUENCE [LARGE SCALE GENOMIC DNA]</scope>
    <source>
        <strain evidence="7 8">KCTC 12718</strain>
    </source>
</reference>